<reference evidence="1 2" key="1">
    <citation type="submission" date="2019-01" db="EMBL/GenBank/DDBJ databases">
        <title>Intercellular communication is required for trap formation in the nematode-trapping fungus Duddingtonia flagrans.</title>
        <authorList>
            <person name="Youssar L."/>
            <person name="Wernet V."/>
            <person name="Hensel N."/>
            <person name="Hildebrandt H.-G."/>
            <person name="Fischer R."/>
        </authorList>
    </citation>
    <scope>NUCLEOTIDE SEQUENCE [LARGE SCALE GENOMIC DNA]</scope>
    <source>
        <strain evidence="1 2">CBS H-5679</strain>
    </source>
</reference>
<name>A0A437AER9_ARTFL</name>
<dbReference type="EMBL" id="SAEB01000001">
    <property type="protein sequence ID" value="RVD89618.1"/>
    <property type="molecule type" value="Genomic_DNA"/>
</dbReference>
<dbReference type="Proteomes" id="UP000283090">
    <property type="component" value="Unassembled WGS sequence"/>
</dbReference>
<proteinExistence type="predicted"/>
<keyword evidence="2" id="KW-1185">Reference proteome</keyword>
<protein>
    <submittedName>
        <fullName evidence="1">Uncharacterized protein</fullName>
    </submittedName>
</protein>
<evidence type="ECO:0000313" key="2">
    <source>
        <dbReference type="Proteomes" id="UP000283090"/>
    </source>
</evidence>
<evidence type="ECO:0000313" key="1">
    <source>
        <dbReference type="EMBL" id="RVD89618.1"/>
    </source>
</evidence>
<comment type="caution">
    <text evidence="1">The sequence shown here is derived from an EMBL/GenBank/DDBJ whole genome shotgun (WGS) entry which is preliminary data.</text>
</comment>
<dbReference type="VEuPathDB" id="FungiDB:DFL_000617"/>
<dbReference type="RefSeq" id="XP_067495162.1">
    <property type="nucleotide sequence ID" value="XM_067635546.1"/>
</dbReference>
<dbReference type="AlphaFoldDB" id="A0A437AER9"/>
<gene>
    <name evidence="1" type="ORF">DFL_000617</name>
</gene>
<dbReference type="OrthoDB" id="4738706at2759"/>
<dbReference type="GeneID" id="93582928"/>
<organism evidence="1 2">
    <name type="scientific">Arthrobotrys flagrans</name>
    <name type="common">Nematode-trapping fungus</name>
    <name type="synonym">Trichothecium flagrans</name>
    <dbReference type="NCBI Taxonomy" id="97331"/>
    <lineage>
        <taxon>Eukaryota</taxon>
        <taxon>Fungi</taxon>
        <taxon>Dikarya</taxon>
        <taxon>Ascomycota</taxon>
        <taxon>Pezizomycotina</taxon>
        <taxon>Orbiliomycetes</taxon>
        <taxon>Orbiliales</taxon>
        <taxon>Orbiliaceae</taxon>
        <taxon>Arthrobotrys</taxon>
    </lineage>
</organism>
<accession>A0A437AER9</accession>
<sequence length="123" mass="14093">MLACPFAKGNPTKQIQCLIIGRQNLSGAKEHIKRNHFNKLLPQDIRRAKKWSDVFDICNPQWPPRPHPSPSDVDDFDQSSCSRGCSGAMAANAIFDPRPTGYDCNRHFIEVLGLRFKLHQYWE</sequence>